<sequence>MIDPIAVLTELGVNTNSPIQAIMDITREQKGQLGWTEGEEFRLGITALVGNKINTNNLDDQKAKYTYLYLVQSLVKQFDEGIGEININNAIKDARSGAKKFIHRLHNDLAWMNPANWEGESSLRPAPTKKKSKGRKKNAAADLYRKNKDTKSRKEIIEMFMKKLDMSKAGATTYFHNCKKVS</sequence>
<accession>A0A0F9QNU5</accession>
<evidence type="ECO:0000313" key="2">
    <source>
        <dbReference type="EMBL" id="KKN44109.1"/>
    </source>
</evidence>
<name>A0A0F9QNU5_9ZZZZ</name>
<dbReference type="EMBL" id="LAZR01001469">
    <property type="protein sequence ID" value="KKN44109.1"/>
    <property type="molecule type" value="Genomic_DNA"/>
</dbReference>
<feature type="compositionally biased region" description="Basic residues" evidence="1">
    <location>
        <begin position="127"/>
        <end position="138"/>
    </location>
</feature>
<gene>
    <name evidence="2" type="ORF">LCGC14_0696360</name>
</gene>
<protein>
    <submittedName>
        <fullName evidence="2">Uncharacterized protein</fullName>
    </submittedName>
</protein>
<dbReference type="AlphaFoldDB" id="A0A0F9QNU5"/>
<reference evidence="2" key="1">
    <citation type="journal article" date="2015" name="Nature">
        <title>Complex archaea that bridge the gap between prokaryotes and eukaryotes.</title>
        <authorList>
            <person name="Spang A."/>
            <person name="Saw J.H."/>
            <person name="Jorgensen S.L."/>
            <person name="Zaremba-Niedzwiedzka K."/>
            <person name="Martijn J."/>
            <person name="Lind A.E."/>
            <person name="van Eijk R."/>
            <person name="Schleper C."/>
            <person name="Guy L."/>
            <person name="Ettema T.J."/>
        </authorList>
    </citation>
    <scope>NUCLEOTIDE SEQUENCE</scope>
</reference>
<evidence type="ECO:0000256" key="1">
    <source>
        <dbReference type="SAM" id="MobiDB-lite"/>
    </source>
</evidence>
<proteinExistence type="predicted"/>
<feature type="region of interest" description="Disordered" evidence="1">
    <location>
        <begin position="120"/>
        <end position="140"/>
    </location>
</feature>
<comment type="caution">
    <text evidence="2">The sequence shown here is derived from an EMBL/GenBank/DDBJ whole genome shotgun (WGS) entry which is preliminary data.</text>
</comment>
<organism evidence="2">
    <name type="scientific">marine sediment metagenome</name>
    <dbReference type="NCBI Taxonomy" id="412755"/>
    <lineage>
        <taxon>unclassified sequences</taxon>
        <taxon>metagenomes</taxon>
        <taxon>ecological metagenomes</taxon>
    </lineage>
</organism>